<sequence>MQKSIGAAIVVLAFMEGQVISINGAASNPPNLEIYTVPDPEEGVCNLGIKLLSSSWGMYSWMQFAPSVDFSYANIIVFEEAPLCESTVPPGDNAIEEGDEYSMTCSVTYTGNVGWAPKMEWKDGNGVISDIIDNSVEGKLGVTVTQAAVLDYHGFEYSARIHCVAYNGTLPDNTTSNIPSFTETHTFDAIVLHYFSRDIVAFTEEKAEYVHGDQIVCSASGRPRPEFT</sequence>
<dbReference type="Proteomes" id="UP000014760">
    <property type="component" value="Unassembled WGS sequence"/>
</dbReference>
<reference evidence="3" key="3">
    <citation type="submission" date="2015-06" db="UniProtKB">
        <authorList>
            <consortium name="EnsemblMetazoa"/>
        </authorList>
    </citation>
    <scope>IDENTIFICATION</scope>
</reference>
<name>R7U5N1_CAPTE</name>
<evidence type="ECO:0000313" key="2">
    <source>
        <dbReference type="EMBL" id="ELU01680.1"/>
    </source>
</evidence>
<reference evidence="2 4" key="2">
    <citation type="journal article" date="2013" name="Nature">
        <title>Insights into bilaterian evolution from three spiralian genomes.</title>
        <authorList>
            <person name="Simakov O."/>
            <person name="Marletaz F."/>
            <person name="Cho S.J."/>
            <person name="Edsinger-Gonzales E."/>
            <person name="Havlak P."/>
            <person name="Hellsten U."/>
            <person name="Kuo D.H."/>
            <person name="Larsson T."/>
            <person name="Lv J."/>
            <person name="Arendt D."/>
            <person name="Savage R."/>
            <person name="Osoegawa K."/>
            <person name="de Jong P."/>
            <person name="Grimwood J."/>
            <person name="Chapman J.A."/>
            <person name="Shapiro H."/>
            <person name="Aerts A."/>
            <person name="Otillar R.P."/>
            <person name="Terry A.Y."/>
            <person name="Boore J.L."/>
            <person name="Grigoriev I.V."/>
            <person name="Lindberg D.R."/>
            <person name="Seaver E.C."/>
            <person name="Weisblat D.A."/>
            <person name="Putnam N.H."/>
            <person name="Rokhsar D.S."/>
        </authorList>
    </citation>
    <scope>NUCLEOTIDE SEQUENCE</scope>
    <source>
        <strain evidence="2 4">I ESC-2004</strain>
    </source>
</reference>
<evidence type="ECO:0000256" key="1">
    <source>
        <dbReference type="SAM" id="SignalP"/>
    </source>
</evidence>
<feature type="signal peptide" evidence="1">
    <location>
        <begin position="1"/>
        <end position="21"/>
    </location>
</feature>
<dbReference type="OrthoDB" id="3256376at2759"/>
<organism evidence="2">
    <name type="scientific">Capitella teleta</name>
    <name type="common">Polychaete worm</name>
    <dbReference type="NCBI Taxonomy" id="283909"/>
    <lineage>
        <taxon>Eukaryota</taxon>
        <taxon>Metazoa</taxon>
        <taxon>Spiralia</taxon>
        <taxon>Lophotrochozoa</taxon>
        <taxon>Annelida</taxon>
        <taxon>Polychaeta</taxon>
        <taxon>Sedentaria</taxon>
        <taxon>Scolecida</taxon>
        <taxon>Capitellidae</taxon>
        <taxon>Capitella</taxon>
    </lineage>
</organism>
<dbReference type="EMBL" id="AMQN01009161">
    <property type="status" value="NOT_ANNOTATED_CDS"/>
    <property type="molecule type" value="Genomic_DNA"/>
</dbReference>
<protein>
    <recommendedName>
        <fullName evidence="5">Ig-like domain-containing protein</fullName>
    </recommendedName>
</protein>
<dbReference type="AlphaFoldDB" id="R7U5N1"/>
<keyword evidence="1" id="KW-0732">Signal</keyword>
<dbReference type="HOGENOM" id="CLU_097672_0_0_1"/>
<proteinExistence type="predicted"/>
<evidence type="ECO:0008006" key="5">
    <source>
        <dbReference type="Google" id="ProtNLM"/>
    </source>
</evidence>
<feature type="chain" id="PRO_5008787666" description="Ig-like domain-containing protein" evidence="1">
    <location>
        <begin position="22"/>
        <end position="228"/>
    </location>
</feature>
<keyword evidence="4" id="KW-1185">Reference proteome</keyword>
<accession>R7U5N1</accession>
<evidence type="ECO:0000313" key="3">
    <source>
        <dbReference type="EnsemblMetazoa" id="CapteP214879"/>
    </source>
</evidence>
<reference evidence="4" key="1">
    <citation type="submission" date="2012-12" db="EMBL/GenBank/DDBJ databases">
        <authorList>
            <person name="Hellsten U."/>
            <person name="Grimwood J."/>
            <person name="Chapman J.A."/>
            <person name="Shapiro H."/>
            <person name="Aerts A."/>
            <person name="Otillar R.P."/>
            <person name="Terry A.Y."/>
            <person name="Boore J.L."/>
            <person name="Simakov O."/>
            <person name="Marletaz F."/>
            <person name="Cho S.-J."/>
            <person name="Edsinger-Gonzales E."/>
            <person name="Havlak P."/>
            <person name="Kuo D.-H."/>
            <person name="Larsson T."/>
            <person name="Lv J."/>
            <person name="Arendt D."/>
            <person name="Savage R."/>
            <person name="Osoegawa K."/>
            <person name="de Jong P."/>
            <person name="Lindberg D.R."/>
            <person name="Seaver E.C."/>
            <person name="Weisblat D.A."/>
            <person name="Putnam N.H."/>
            <person name="Grigoriev I.V."/>
            <person name="Rokhsar D.S."/>
        </authorList>
    </citation>
    <scope>NUCLEOTIDE SEQUENCE</scope>
    <source>
        <strain evidence="4">I ESC-2004</strain>
    </source>
</reference>
<dbReference type="EMBL" id="KB304804">
    <property type="protein sequence ID" value="ELU01680.1"/>
    <property type="molecule type" value="Genomic_DNA"/>
</dbReference>
<evidence type="ECO:0000313" key="4">
    <source>
        <dbReference type="Proteomes" id="UP000014760"/>
    </source>
</evidence>
<gene>
    <name evidence="2" type="ORF">CAPTEDRAFT_214879</name>
</gene>
<dbReference type="EnsemblMetazoa" id="CapteT214879">
    <property type="protein sequence ID" value="CapteP214879"/>
    <property type="gene ID" value="CapteG214879"/>
</dbReference>